<dbReference type="Gene3D" id="3.10.180.10">
    <property type="entry name" value="2,3-Dihydroxybiphenyl 1,2-Dioxygenase, domain 1"/>
    <property type="match status" value="1"/>
</dbReference>
<dbReference type="PANTHER" id="PTHR46142:SF3">
    <property type="entry name" value="F18B13.24 PROTEIN"/>
    <property type="match status" value="1"/>
</dbReference>
<sequence>MPLTAFDHVNLRTTRLPEMIAWYGAVLDMHPGKRPDFSFDGAWLYLGDRALIHLVAVAEARCFGRAATMEHFAFRATGMAGFRETLESHKIPYSIDPVPGFPIVQVNFHDPDGNHIHVDFDAAENA</sequence>
<organism evidence="2 3">
    <name type="scientific">Thetidibacter halocola</name>
    <dbReference type="NCBI Taxonomy" id="2827239"/>
    <lineage>
        <taxon>Bacteria</taxon>
        <taxon>Pseudomonadati</taxon>
        <taxon>Pseudomonadota</taxon>
        <taxon>Alphaproteobacteria</taxon>
        <taxon>Rhodobacterales</taxon>
        <taxon>Roseobacteraceae</taxon>
        <taxon>Thetidibacter</taxon>
    </lineage>
</organism>
<protein>
    <submittedName>
        <fullName evidence="2">Glyoxalase</fullName>
    </submittedName>
</protein>
<dbReference type="RefSeq" id="WP_212536833.1">
    <property type="nucleotide sequence ID" value="NZ_JAGTUU010000004.1"/>
</dbReference>
<dbReference type="InterPro" id="IPR029068">
    <property type="entry name" value="Glyas_Bleomycin-R_OHBP_Dase"/>
</dbReference>
<accession>A0A8J8BA68</accession>
<proteinExistence type="predicted"/>
<dbReference type="Pfam" id="PF00903">
    <property type="entry name" value="Glyoxalase"/>
    <property type="match status" value="1"/>
</dbReference>
<dbReference type="InterPro" id="IPR037523">
    <property type="entry name" value="VOC_core"/>
</dbReference>
<dbReference type="EMBL" id="JAGTUU010000004">
    <property type="protein sequence ID" value="MBS0124878.1"/>
    <property type="molecule type" value="Genomic_DNA"/>
</dbReference>
<keyword evidence="3" id="KW-1185">Reference proteome</keyword>
<dbReference type="PROSITE" id="PS51819">
    <property type="entry name" value="VOC"/>
    <property type="match status" value="1"/>
</dbReference>
<evidence type="ECO:0000313" key="3">
    <source>
        <dbReference type="Proteomes" id="UP000681356"/>
    </source>
</evidence>
<gene>
    <name evidence="2" type="ORF">KB874_12290</name>
</gene>
<dbReference type="PANTHER" id="PTHR46142">
    <property type="match status" value="1"/>
</dbReference>
<dbReference type="SUPFAM" id="SSF54593">
    <property type="entry name" value="Glyoxalase/Bleomycin resistance protein/Dihydroxybiphenyl dioxygenase"/>
    <property type="match status" value="1"/>
</dbReference>
<comment type="caution">
    <text evidence="2">The sequence shown here is derived from an EMBL/GenBank/DDBJ whole genome shotgun (WGS) entry which is preliminary data.</text>
</comment>
<name>A0A8J8BA68_9RHOB</name>
<dbReference type="Proteomes" id="UP000681356">
    <property type="component" value="Unassembled WGS sequence"/>
</dbReference>
<evidence type="ECO:0000313" key="2">
    <source>
        <dbReference type="EMBL" id="MBS0124878.1"/>
    </source>
</evidence>
<reference evidence="2" key="1">
    <citation type="submission" date="2021-04" db="EMBL/GenBank/DDBJ databases">
        <authorList>
            <person name="Yoon J."/>
        </authorList>
    </citation>
    <scope>NUCLEOTIDE SEQUENCE</scope>
    <source>
        <strain evidence="2">KMU-90</strain>
    </source>
</reference>
<feature type="domain" description="VOC" evidence="1">
    <location>
        <begin position="5"/>
        <end position="121"/>
    </location>
</feature>
<evidence type="ECO:0000259" key="1">
    <source>
        <dbReference type="PROSITE" id="PS51819"/>
    </source>
</evidence>
<dbReference type="InterPro" id="IPR004360">
    <property type="entry name" value="Glyas_Fos-R_dOase_dom"/>
</dbReference>
<dbReference type="AlphaFoldDB" id="A0A8J8BA68"/>